<protein>
    <submittedName>
        <fullName evidence="1">GNAT family N-acetyltransferase</fullName>
    </submittedName>
</protein>
<evidence type="ECO:0000313" key="2">
    <source>
        <dbReference type="Proteomes" id="UP000241074"/>
    </source>
</evidence>
<dbReference type="Gene3D" id="3.40.630.30">
    <property type="match status" value="1"/>
</dbReference>
<dbReference type="Proteomes" id="UP000241074">
    <property type="component" value="Chromosome"/>
</dbReference>
<dbReference type="KEGG" id="xba:C7S18_18890"/>
<dbReference type="SUPFAM" id="SSF55729">
    <property type="entry name" value="Acyl-CoA N-acyltransferases (Nat)"/>
    <property type="match status" value="1"/>
</dbReference>
<reference evidence="1 2" key="2">
    <citation type="submission" date="2018-03" db="EMBL/GenBank/DDBJ databases">
        <authorList>
            <person name="Keele B.F."/>
        </authorList>
    </citation>
    <scope>NUCLEOTIDE SEQUENCE [LARGE SCALE GENOMIC DNA]</scope>
    <source>
        <strain evidence="1 2">D13</strain>
    </source>
</reference>
<dbReference type="EMBL" id="CP027860">
    <property type="protein sequence ID" value="AVP99108.1"/>
    <property type="molecule type" value="Genomic_DNA"/>
</dbReference>
<sequence>MNVKYSLVQTPLDVEKILALQAENHRDVVDADTAQREGFTSVRHEPAVLHAMNQAYPSAIATSGDTLAGYCLMMPQPFRARVPLLEPMFALLDRLEWRGAPLAGDPRWFVMGQVCVAQGFRGIGVFDGVYRQLRDAYAPQFNFVITEISQRNARSMRAHRRVGFETLHVYHDASANETWEVVVWDWRAG</sequence>
<accession>A0A2P1PW74</accession>
<dbReference type="GO" id="GO:0016740">
    <property type="term" value="F:transferase activity"/>
    <property type="evidence" value="ECO:0007669"/>
    <property type="project" value="UniProtKB-KW"/>
</dbReference>
<keyword evidence="2" id="KW-1185">Reference proteome</keyword>
<dbReference type="AlphaFoldDB" id="A0A2P1PW74"/>
<dbReference type="RefSeq" id="WP_106893027.1">
    <property type="nucleotide sequence ID" value="NZ_CP027860.1"/>
</dbReference>
<dbReference type="InterPro" id="IPR016181">
    <property type="entry name" value="Acyl_CoA_acyltransferase"/>
</dbReference>
<proteinExistence type="predicted"/>
<reference evidence="1 2" key="1">
    <citation type="submission" date="2018-03" db="EMBL/GenBank/DDBJ databases">
        <title>Ahniella affigens gen. nov., sp. nov., a gammaproteobacterium isolated from sandy soil near a stream.</title>
        <authorList>
            <person name="Ko Y."/>
            <person name="Kim J.-H."/>
        </authorList>
    </citation>
    <scope>NUCLEOTIDE SEQUENCE [LARGE SCALE GENOMIC DNA]</scope>
    <source>
        <strain evidence="1 2">D13</strain>
    </source>
</reference>
<gene>
    <name evidence="1" type="ORF">C7S18_18890</name>
</gene>
<evidence type="ECO:0000313" key="1">
    <source>
        <dbReference type="EMBL" id="AVP99108.1"/>
    </source>
</evidence>
<dbReference type="OrthoDB" id="5109343at2"/>
<keyword evidence="1" id="KW-0808">Transferase</keyword>
<name>A0A2P1PW74_9GAMM</name>
<organism evidence="1 2">
    <name type="scientific">Ahniella affigens</name>
    <dbReference type="NCBI Taxonomy" id="2021234"/>
    <lineage>
        <taxon>Bacteria</taxon>
        <taxon>Pseudomonadati</taxon>
        <taxon>Pseudomonadota</taxon>
        <taxon>Gammaproteobacteria</taxon>
        <taxon>Lysobacterales</taxon>
        <taxon>Rhodanobacteraceae</taxon>
        <taxon>Ahniella</taxon>
    </lineage>
</organism>